<evidence type="ECO:0000256" key="8">
    <source>
        <dbReference type="ARBA" id="ARBA00023180"/>
    </source>
</evidence>
<dbReference type="PANTHER" id="PTHR42884:SF23">
    <property type="entry name" value="FURIN-LIKE PROTEASE 2"/>
    <property type="match status" value="1"/>
</dbReference>
<dbReference type="KEGG" id="tng:GSTEN00003995G001"/>
<evidence type="ECO:0000256" key="6">
    <source>
        <dbReference type="ARBA" id="ARBA00023145"/>
    </source>
</evidence>
<name>Q4TAY2_TETNG</name>
<evidence type="ECO:0000256" key="5">
    <source>
        <dbReference type="ARBA" id="ARBA00022825"/>
    </source>
</evidence>
<proteinExistence type="predicted"/>
<dbReference type="InterPro" id="IPR002884">
    <property type="entry name" value="P_dom"/>
</dbReference>
<sequence length="383" mass="42637">RRIFQPQSMLTAVETQNLLLAATEGKETGVCSRRTEGCLCTPARTRLCGFYGWRAGAGLIDLQEQYGFGLLDAGLMVQQAACFQRAPPQRECTEEITLNPIRIIPSRGVVTLKIQSDACDGRSNEINTLEHVQVRVNISAVCRGDLSVSLESPSGTVSLLLDTRPNDASAAGLRNWTLMTVHCWEEQPRGLWTLQVTDRKGTAKSCRRHSDEDEAAGALFSVTLILFGTYHPRQSTWAPPSRRVTALLLAITCAHERRSLAMVALSYGACRGFGDRPNSPKRFPVDSLDGPLESIVFMGSRHPVPHFQQRDPAAQPPLDLIQWMYQMERDGAVRADDITVAPRHQVLYSSEQERTLAVIYYSNKSLAVPNFLWISISPWTYLH</sequence>
<protein>
    <submittedName>
        <fullName evidence="10">(spotted green pufferfish) hypothetical protein</fullName>
    </submittedName>
</protein>
<keyword evidence="2" id="KW-0165">Cleavage on pair of basic residues</keyword>
<dbReference type="Gene3D" id="2.60.120.260">
    <property type="entry name" value="Galactose-binding domain-like"/>
    <property type="match status" value="1"/>
</dbReference>
<evidence type="ECO:0000256" key="3">
    <source>
        <dbReference type="ARBA" id="ARBA00022729"/>
    </source>
</evidence>
<keyword evidence="8" id="KW-0325">Glycoprotein</keyword>
<dbReference type="GO" id="GO:0004252">
    <property type="term" value="F:serine-type endopeptidase activity"/>
    <property type="evidence" value="ECO:0007669"/>
    <property type="project" value="InterPro"/>
</dbReference>
<keyword evidence="3" id="KW-0732">Signal</keyword>
<dbReference type="GO" id="GO:0016485">
    <property type="term" value="P:protein processing"/>
    <property type="evidence" value="ECO:0007669"/>
    <property type="project" value="TreeGrafter"/>
</dbReference>
<gene>
    <name evidence="10" type="ORF">GSTENG00003995001</name>
</gene>
<dbReference type="EMBL" id="CAAE01007233">
    <property type="protein sequence ID" value="CAF89950.1"/>
    <property type="molecule type" value="Genomic_DNA"/>
</dbReference>
<evidence type="ECO:0000256" key="1">
    <source>
        <dbReference type="ARBA" id="ARBA00022670"/>
    </source>
</evidence>
<dbReference type="AlphaFoldDB" id="Q4TAY2"/>
<evidence type="ECO:0000256" key="7">
    <source>
        <dbReference type="ARBA" id="ARBA00023157"/>
    </source>
</evidence>
<dbReference type="PROSITE" id="PS51829">
    <property type="entry name" value="P_HOMO_B"/>
    <property type="match status" value="1"/>
</dbReference>
<accession>Q4TAY2</accession>
<dbReference type="GO" id="GO:0005802">
    <property type="term" value="C:trans-Golgi network"/>
    <property type="evidence" value="ECO:0007669"/>
    <property type="project" value="TreeGrafter"/>
</dbReference>
<reference evidence="10" key="1">
    <citation type="journal article" date="2004" name="Nature">
        <title>Genome duplication in the teleost fish Tetraodon nigroviridis reveals the early vertebrate proto-karyotype.</title>
        <authorList>
            <person name="Jaillon O."/>
            <person name="Aury J.-M."/>
            <person name="Brunet F."/>
            <person name="Petit J.-L."/>
            <person name="Stange-Thomann N."/>
            <person name="Mauceli E."/>
            <person name="Bouneau L."/>
            <person name="Fischer C."/>
            <person name="Ozouf-Costaz C."/>
            <person name="Bernot A."/>
            <person name="Nicaud S."/>
            <person name="Jaffe D."/>
            <person name="Fisher S."/>
            <person name="Lutfalla G."/>
            <person name="Dossat C."/>
            <person name="Segurens B."/>
            <person name="Dasilva C."/>
            <person name="Salanoubat M."/>
            <person name="Levy M."/>
            <person name="Boudet N."/>
            <person name="Castellano S."/>
            <person name="Anthouard V."/>
            <person name="Jubin C."/>
            <person name="Castelli V."/>
            <person name="Katinka M."/>
            <person name="Vacherie B."/>
            <person name="Biemont C."/>
            <person name="Skalli Z."/>
            <person name="Cattolico L."/>
            <person name="Poulain J."/>
            <person name="De Berardinis V."/>
            <person name="Cruaud C."/>
            <person name="Duprat S."/>
            <person name="Brottier P."/>
            <person name="Coutanceau J.-P."/>
            <person name="Gouzy J."/>
            <person name="Parra G."/>
            <person name="Lardier G."/>
            <person name="Chapple C."/>
            <person name="McKernan K.J."/>
            <person name="McEwan P."/>
            <person name="Bosak S."/>
            <person name="Kellis M."/>
            <person name="Volff J.-N."/>
            <person name="Guigo R."/>
            <person name="Zody M.C."/>
            <person name="Mesirov J."/>
            <person name="Lindblad-Toh K."/>
            <person name="Birren B."/>
            <person name="Nusbaum C."/>
            <person name="Kahn D."/>
            <person name="Robinson-Rechavi M."/>
            <person name="Laudet V."/>
            <person name="Schachter V."/>
            <person name="Quetier F."/>
            <person name="Saurin W."/>
            <person name="Scarpelli C."/>
            <person name="Wincker P."/>
            <person name="Lander E.S."/>
            <person name="Weissenbach J."/>
            <person name="Roest Crollius H."/>
        </authorList>
    </citation>
    <scope>NUCLEOTIDE SEQUENCE [LARGE SCALE GENOMIC DNA]</scope>
</reference>
<dbReference type="Pfam" id="PF01483">
    <property type="entry name" value="P_proprotein"/>
    <property type="match status" value="1"/>
</dbReference>
<reference evidence="10" key="2">
    <citation type="submission" date="2004-02" db="EMBL/GenBank/DDBJ databases">
        <authorList>
            <consortium name="Genoscope"/>
            <consortium name="Whitehead Institute Centre for Genome Research"/>
        </authorList>
    </citation>
    <scope>NUCLEOTIDE SEQUENCE</scope>
</reference>
<dbReference type="FunFam" id="2.60.120.260:FF:000006">
    <property type="entry name" value="Proprotein convertase subtilisin/kexin type 5"/>
    <property type="match status" value="1"/>
</dbReference>
<dbReference type="InterPro" id="IPR008979">
    <property type="entry name" value="Galactose-bd-like_sf"/>
</dbReference>
<dbReference type="GO" id="GO:0000139">
    <property type="term" value="C:Golgi membrane"/>
    <property type="evidence" value="ECO:0007669"/>
    <property type="project" value="TreeGrafter"/>
</dbReference>
<evidence type="ECO:0000256" key="2">
    <source>
        <dbReference type="ARBA" id="ARBA00022685"/>
    </source>
</evidence>
<dbReference type="OrthoDB" id="300641at2759"/>
<feature type="domain" description="P/Homo B" evidence="9">
    <location>
        <begin position="86"/>
        <end position="232"/>
    </location>
</feature>
<keyword evidence="1" id="KW-0645">Protease</keyword>
<evidence type="ECO:0000259" key="9">
    <source>
        <dbReference type="PROSITE" id="PS51829"/>
    </source>
</evidence>
<comment type="caution">
    <text evidence="10">The sequence shown here is derived from an EMBL/GenBank/DDBJ whole genome shotgun (WGS) entry which is preliminary data.</text>
</comment>
<dbReference type="SUPFAM" id="SSF49785">
    <property type="entry name" value="Galactose-binding domain-like"/>
    <property type="match status" value="1"/>
</dbReference>
<dbReference type="PANTHER" id="PTHR42884">
    <property type="entry name" value="PROPROTEIN CONVERTASE SUBTILISIN/KEXIN-RELATED"/>
    <property type="match status" value="1"/>
</dbReference>
<keyword evidence="4" id="KW-0378">Hydrolase</keyword>
<organism evidence="10">
    <name type="scientific">Tetraodon nigroviridis</name>
    <name type="common">Spotted green pufferfish</name>
    <name type="synonym">Chelonodon nigroviridis</name>
    <dbReference type="NCBI Taxonomy" id="99883"/>
    <lineage>
        <taxon>Eukaryota</taxon>
        <taxon>Metazoa</taxon>
        <taxon>Chordata</taxon>
        <taxon>Craniata</taxon>
        <taxon>Vertebrata</taxon>
        <taxon>Euteleostomi</taxon>
        <taxon>Actinopterygii</taxon>
        <taxon>Neopterygii</taxon>
        <taxon>Teleostei</taxon>
        <taxon>Neoteleostei</taxon>
        <taxon>Acanthomorphata</taxon>
        <taxon>Eupercaria</taxon>
        <taxon>Tetraodontiformes</taxon>
        <taxon>Tetradontoidea</taxon>
        <taxon>Tetraodontidae</taxon>
        <taxon>Tetraodon</taxon>
    </lineage>
</organism>
<feature type="non-terminal residue" evidence="10">
    <location>
        <position position="383"/>
    </location>
</feature>
<evidence type="ECO:0000313" key="10">
    <source>
        <dbReference type="EMBL" id="CAF89950.1"/>
    </source>
</evidence>
<evidence type="ECO:0000256" key="4">
    <source>
        <dbReference type="ARBA" id="ARBA00022801"/>
    </source>
</evidence>
<keyword evidence="6" id="KW-0865">Zymogen</keyword>
<keyword evidence="7" id="KW-1015">Disulfide bond</keyword>
<keyword evidence="5" id="KW-0720">Serine protease</keyword>